<gene>
    <name evidence="2" type="ordered locus">Rvan_1408</name>
</gene>
<protein>
    <submittedName>
        <fullName evidence="2">Mobilization protein</fullName>
    </submittedName>
</protein>
<evidence type="ECO:0000313" key="2">
    <source>
        <dbReference type="EMBL" id="ADP70665.1"/>
    </source>
</evidence>
<dbReference type="HOGENOM" id="CLU_1934897_0_0_5"/>
<dbReference type="RefSeq" id="WP_013419067.1">
    <property type="nucleotide sequence ID" value="NC_014664.1"/>
</dbReference>
<name>E3I6L8_RHOVT</name>
<dbReference type="AlphaFoldDB" id="E3I6L8"/>
<reference evidence="3" key="1">
    <citation type="journal article" date="2011" name="J. Bacteriol.">
        <title>Genome sequences of eight morphologically diverse alphaproteobacteria.</title>
        <authorList>
            <consortium name="US DOE Joint Genome Institute"/>
            <person name="Brown P.J."/>
            <person name="Kysela D.T."/>
            <person name="Buechlein A."/>
            <person name="Hemmerich C."/>
            <person name="Brun Y.V."/>
        </authorList>
    </citation>
    <scope>NUCLEOTIDE SEQUENCE [LARGE SCALE GENOMIC DNA]</scope>
    <source>
        <strain evidence="3">ATCC 17100 / ATH 3.1.1 / DSM 162 / LMG 4299</strain>
    </source>
</reference>
<proteinExistence type="predicted"/>
<organism evidence="2 3">
    <name type="scientific">Rhodomicrobium vannielii (strain ATCC 17100 / DSM 162 / LMG 4299 / NCIMB 10020 / ATH 3.1.1)</name>
    <dbReference type="NCBI Taxonomy" id="648757"/>
    <lineage>
        <taxon>Bacteria</taxon>
        <taxon>Pseudomonadati</taxon>
        <taxon>Pseudomonadota</taxon>
        <taxon>Alphaproteobacteria</taxon>
        <taxon>Hyphomicrobiales</taxon>
        <taxon>Hyphomicrobiaceae</taxon>
        <taxon>Rhodomicrobium</taxon>
    </lineage>
</organism>
<sequence length="129" mass="14063">MPARGYQKPDPVDRRIRVQLTDAQAEKLARLSDGAGVSQSEYMRSLLDGVGAATPKEPPKPKRASPAMLKLVEIHELAMQVKKLGTNVNQLARQANTGMVPLTRREIEAMLAQHEALLKAAITVIEASL</sequence>
<dbReference type="eggNOG" id="ENOG502ZXCT">
    <property type="taxonomic scope" value="Bacteria"/>
</dbReference>
<dbReference type="STRING" id="648757.Rvan_1408"/>
<dbReference type="Pfam" id="PF05713">
    <property type="entry name" value="MobC"/>
    <property type="match status" value="1"/>
</dbReference>
<accession>E3I6L8</accession>
<evidence type="ECO:0000259" key="1">
    <source>
        <dbReference type="Pfam" id="PF05713"/>
    </source>
</evidence>
<dbReference type="InterPro" id="IPR008687">
    <property type="entry name" value="MobC"/>
</dbReference>
<dbReference type="EMBL" id="CP002292">
    <property type="protein sequence ID" value="ADP70665.1"/>
    <property type="molecule type" value="Genomic_DNA"/>
</dbReference>
<keyword evidence="3" id="KW-1185">Reference proteome</keyword>
<dbReference type="Proteomes" id="UP000001399">
    <property type="component" value="Chromosome"/>
</dbReference>
<dbReference type="KEGG" id="rva:Rvan_1408"/>
<dbReference type="OrthoDB" id="7961361at2"/>
<feature type="domain" description="Bacterial mobilisation" evidence="1">
    <location>
        <begin position="80"/>
        <end position="114"/>
    </location>
</feature>
<evidence type="ECO:0000313" key="3">
    <source>
        <dbReference type="Proteomes" id="UP000001399"/>
    </source>
</evidence>